<evidence type="ECO:0000259" key="3">
    <source>
        <dbReference type="PROSITE" id="PS50001"/>
    </source>
</evidence>
<feature type="region of interest" description="Disordered" evidence="2">
    <location>
        <begin position="30"/>
        <end position="49"/>
    </location>
</feature>
<dbReference type="InterPro" id="IPR036860">
    <property type="entry name" value="SH2_dom_sf"/>
</dbReference>
<dbReference type="Proteomes" id="UP001530400">
    <property type="component" value="Unassembled WGS sequence"/>
</dbReference>
<feature type="region of interest" description="Disordered" evidence="2">
    <location>
        <begin position="1"/>
        <end position="22"/>
    </location>
</feature>
<dbReference type="SUPFAM" id="SSF55550">
    <property type="entry name" value="SH2 domain"/>
    <property type="match status" value="1"/>
</dbReference>
<dbReference type="CDD" id="cd00136">
    <property type="entry name" value="PDZ_canonical"/>
    <property type="match status" value="1"/>
</dbReference>
<feature type="compositionally biased region" description="Polar residues" evidence="2">
    <location>
        <begin position="2017"/>
        <end position="2028"/>
    </location>
</feature>
<evidence type="ECO:0000256" key="2">
    <source>
        <dbReference type="SAM" id="MobiDB-lite"/>
    </source>
</evidence>
<feature type="compositionally biased region" description="Low complexity" evidence="2">
    <location>
        <begin position="2090"/>
        <end position="2101"/>
    </location>
</feature>
<reference evidence="5 6" key="1">
    <citation type="submission" date="2024-10" db="EMBL/GenBank/DDBJ databases">
        <title>Updated reference genomes for cyclostephanoid diatoms.</title>
        <authorList>
            <person name="Roberts W.R."/>
            <person name="Alverson A.J."/>
        </authorList>
    </citation>
    <scope>NUCLEOTIDE SEQUENCE [LARGE SCALE GENOMIC DNA]</scope>
    <source>
        <strain evidence="5 6">AJA010-31</strain>
    </source>
</reference>
<keyword evidence="1" id="KW-0727">SH2 domain</keyword>
<feature type="region of interest" description="Disordered" evidence="2">
    <location>
        <begin position="436"/>
        <end position="489"/>
    </location>
</feature>
<dbReference type="PROSITE" id="PS50106">
    <property type="entry name" value="PDZ"/>
    <property type="match status" value="1"/>
</dbReference>
<feature type="compositionally biased region" description="Low complexity" evidence="2">
    <location>
        <begin position="610"/>
        <end position="621"/>
    </location>
</feature>
<dbReference type="PANTHER" id="PTHR13950:SF9">
    <property type="entry name" value="RABCONNECTIN-3A"/>
    <property type="match status" value="1"/>
</dbReference>
<name>A0ABD3QWF9_9STRA</name>
<dbReference type="InterPro" id="IPR022033">
    <property type="entry name" value="Rav1p_C"/>
</dbReference>
<feature type="compositionally biased region" description="Polar residues" evidence="2">
    <location>
        <begin position="332"/>
        <end position="342"/>
    </location>
</feature>
<feature type="region of interest" description="Disordered" evidence="2">
    <location>
        <begin position="1927"/>
        <end position="2124"/>
    </location>
</feature>
<feature type="compositionally biased region" description="Low complexity" evidence="2">
    <location>
        <begin position="971"/>
        <end position="985"/>
    </location>
</feature>
<feature type="compositionally biased region" description="Polar residues" evidence="2">
    <location>
        <begin position="1927"/>
        <end position="1940"/>
    </location>
</feature>
<feature type="region of interest" description="Disordered" evidence="2">
    <location>
        <begin position="595"/>
        <end position="633"/>
    </location>
</feature>
<keyword evidence="6" id="KW-1185">Reference proteome</keyword>
<evidence type="ECO:0000256" key="1">
    <source>
        <dbReference type="PROSITE-ProRule" id="PRU00191"/>
    </source>
</evidence>
<sequence length="3177" mass="345063">MTTANNPPSAPPLPSGETRAKLVRERCRSSAAFASRSNPTAATTSAASTTEPTASLPLLFTSTHHKGLEVIFAVVPKKDKVELDAIHARSRVVFQRILLLSSSENTTSSTSSNSGDKETVVAITSNNGNIYILTSHGRLQSYIPHRADPKVYAFGKFRWEEGSSIHTSIDLESKLLNRGDNVILSASHNSQVLVSYKNALAVYNLSKKEEEAELMWRDTLGANIDHASISGDGAAIAVALRGEGVGVPFPFGVRTFCLGSTVVGKSKSTACMSEKETNAAATAAAAAAIHPSRGHVRNRSAFEVGPVENPPMPSRGDNNFDGLMANVFGESNNNTCSGSTRTQPRKNKVTYQPGPFLVHSAPVSRISFRGAGTTTSSAKHNCKSSIDTEEGNDLLLTTCSNDCSVRIFSQNSWRQLMQWNSPPKSRADWVSGLSAANLGDLDTSPGKSTKKEKGSLSPIPKDVSDLSSHHQYGRHPSAGSNNASGDAGINASLMNENLHQTPNPSAIPSHSEPGSHAGAWIAELTFRNTFPALRLSRLSYMKSGGDDALPAHFESVAAILPAGSLDEGILLEEGNNEGRIEIEGVWPLWDPWEAEGKSSSTGAGGTKWVGAGNNGTPANAAGEGGAPRWLGDGVDLGGSHVPPSELRITSCHSNVDCVNQIEMPLWGDKDFGAMEFGSPIRHVMTMPEVEIDPRLTELPSANLEFEGGSRLCARTSLDKRSIDLWWRKHAAVNLEEDFGTPTSGPKIFRDISLTPLPLRLPSLTMPGKTPKQSDALAQYDKHSVSSLYWWPDENFGGPLRLVTLTKGGSLIVFEMPPPWSALEPPMPSYDPFDDTMSRGSSVGSGSGLNNDSFEGALFTESFDGENQQYQYEVSITPHPDFGIGLRLEAQAQGMPAIAGSFKKHPLSGGRLPAEREGVISLGDELLAVNGISLEGMPFEKAITTVRQIGFDSFGAPLRMRFRRCKGKRSRGSAPSHSSGSRSSRPQKVPKDSESQATVEVGADSENQQEFGRIVAIVRDVVAGTNDQSCPPAMLLIPWNFGKGAVVSQKMCGGALIMWAVPGCRTIKAARLEVVLDVDPENSRFIEIGIIQLDEKDSSSNQYTIKSISLVSSTEKGWLVAVLDSNGNTSLLFIDTRSSDSAIPSSPSGIKAQFRHYPSVFNVHDVAPVSKKSDPKESCVFRAFSIELFGCMGSRHGSKELSIWSALPETKHWPDSSIAESPYKCSTINIDDVSELSNEVIIDFRWIRSGFMDAFPWLILFTQRAAVLYRRPCHELLWQQAAILFYKSGSIAELMSPYDAFPHLTSAFQCAIDANDEQSLMRSDWHPESILANICTEGGGVQLALQSHTYSLYSWLSQWMNPDESLRPSWDGCGSLASAPFRVVTDKTVAQPDAFNTENDSVETSANSMAAMSLKPEATSKPQSQQEIALSDLLNSLCPFDESSGSTDSKAAMSSLSYTGVKQTSKIVGRKSLPSPLLSLNKDEQTCVWVIGDIVCNMPSFKRLDSLSQHCLFSVTFMRRLIVAREKSQSSDAVMQDTLNYVGGRPVLKKQMSSVNIEQNEAKHTAASAALLSALMSGTQSRLIDACRPKNEKFNWESARAVGIPFWVRSDKSLVSVAEEIAQTVYKSTKSVMDCALYCVAMRNMKKLRTIAATDRSDSGKKFFTFLTDHDFSSDRGRNAAEKNAYSLLRKRKYASAASFFLLAEPPMIKTALNIIKSQMKDVSLAFFVARLMEYALKSPSGPSDSLTIGGGFNLSNMGGGGGFAGSGSVVDNSLDVEDNSQPFHQWHPGLGLNARSVLQPDIQDSIEGDNCFDCLQLLWLDRPNDAMLRLAHMPADRTNSPSVLDCVAPLVSSPGGELSITDMVKRTNAIINFCSSPTLLKGLQPQRRVLWSSVMIVSRALNRCGIEIPSLRIALDVGDSVYINETQSQSKKKANTSATNGVHYPATDTTSSSIFDSFGAPPPKAKPQPASDPTASSIFDSFDAPPPKAKAQPAADPMASSIFDSFDAPPPKPKAHSTATDPMSSSIFDSFDVPPPKPKTTPSDPMASSIFDSFDAAPPRPKATAQPVASDPMTSSIFDSFDAVPPGPKAKPQQKAADPTASSIFDSFDAPNSRRQPSSIGIAKNSISSGNLPVIDKEEPINIPDFSPLWIEWKERLVRVYAASRLLREMARICSSFHSEPHYPTIESLVHHNRSPISAGAYEVLHKPCDSDGLLTTINNTLNELKASFGINEEVVIEEALQHISFSVQPRRLACFVLLQCLLGRSDLAEDKIRDASQFLMSQCQSLGLSNDSAMNNSDVKSFISSQWARRYHTNNIFQLEICMWLHRGGTFDVSSSARKEALLAVRVGLAIVNWGRCYQTLDTLIKAEPDCPVDFDVGRNLWRSMKIITVNENALDCVEGVTSGGWEFLVDCCREEATEMLRDGLPGQFLIRPHPGDPGVFTISFKTNLVPTETPPAINYDDSNAADSEQKPKDTPSPSKVIKRDDVVQHAIIRLTDTGFRCGSFGPFATLTKLLQAVSGSLPFALRFNDPPVKGIIKERGVQTSPNAFLFKKLALHSTAEFIHVGSKNIEGIELDVCSPKGSHSASALNDNANGERHDNEVDDDIKRKFGLFAQLLFLSDFRKQLCAVAAVHIGDPAPLPPDMPPCTDEIDEEYDGSISEGSLEVDEEENLCNALRMVRPLLNWCRAKEIDIVDEIAPLICDIHQPSSVNPLSVSINASGDEFEIPTAAFATLTIEGCATIRGDSMIRNCIQAGSGVDFRTLRVGEPGNSVIVVLFGKEDAIKWLASHETGGDENEAKERLQLMELTRVIEPITWSDLSLPKGYAASHPTAASRYRFVDPWEVEPLESKAGETASAALGRGKYQSLTVGEIAGACEHVIRATGGLHLLGLWSSLKGGIYLTKALCSAHPSWERDAGGDLLMKGGFLMEPSPYENSIRQHLYGNSLFRSLNLPQRFLALVQVDLLDLKNVTTPSGSSSVTAYAMLRLKRKGGSAPLNHKARSLDSAITQARKISKISGPNAPASWGSTIRFRFPLPEDVDCEGKSFDVDRESLFKGPPTTLQVTVYEKKFMSDVELGGADVSLDSLGTGGQIEEWVPLRVGKDGITWFARMRISLRFELMCLDTSGPLEEGKLERCPSIALKKIRSLSRLGAHEDHNMKNSISTPHLMGYFGNMLY</sequence>
<feature type="region of interest" description="Disordered" evidence="2">
    <location>
        <begin position="2457"/>
        <end position="2481"/>
    </location>
</feature>
<evidence type="ECO:0000313" key="6">
    <source>
        <dbReference type="Proteomes" id="UP001530400"/>
    </source>
</evidence>
<feature type="region of interest" description="Disordered" evidence="2">
    <location>
        <begin position="964"/>
        <end position="1002"/>
    </location>
</feature>
<feature type="domain" description="SH2" evidence="3">
    <location>
        <begin position="2407"/>
        <end position="2517"/>
    </location>
</feature>
<dbReference type="PROSITE" id="PS50001">
    <property type="entry name" value="SH2"/>
    <property type="match status" value="1"/>
</dbReference>
<dbReference type="PANTHER" id="PTHR13950">
    <property type="entry name" value="RABCONNECTIN-RELATED"/>
    <property type="match status" value="1"/>
</dbReference>
<dbReference type="SUPFAM" id="SSF50156">
    <property type="entry name" value="PDZ domain-like"/>
    <property type="match status" value="1"/>
</dbReference>
<comment type="caution">
    <text evidence="5">The sequence shown here is derived from an EMBL/GenBank/DDBJ whole genome shotgun (WGS) entry which is preliminary data.</text>
</comment>
<dbReference type="InterPro" id="IPR000980">
    <property type="entry name" value="SH2"/>
</dbReference>
<dbReference type="CDD" id="cd00173">
    <property type="entry name" value="SH2"/>
    <property type="match status" value="1"/>
</dbReference>
<dbReference type="InterPro" id="IPR036034">
    <property type="entry name" value="PDZ_sf"/>
</dbReference>
<protein>
    <recommendedName>
        <fullName evidence="7">RAVE complex protein Rav1 C-terminal domain-containing protein</fullName>
    </recommendedName>
</protein>
<dbReference type="Gene3D" id="2.30.42.10">
    <property type="match status" value="1"/>
</dbReference>
<feature type="region of interest" description="Disordered" evidence="2">
    <location>
        <begin position="332"/>
        <end position="356"/>
    </location>
</feature>
<proteinExistence type="predicted"/>
<feature type="domain" description="PDZ" evidence="4">
    <location>
        <begin position="872"/>
        <end position="949"/>
    </location>
</feature>
<evidence type="ECO:0000259" key="4">
    <source>
        <dbReference type="PROSITE" id="PS50106"/>
    </source>
</evidence>
<evidence type="ECO:0008006" key="7">
    <source>
        <dbReference type="Google" id="ProtNLM"/>
    </source>
</evidence>
<feature type="compositionally biased region" description="Low complexity" evidence="2">
    <location>
        <begin position="1947"/>
        <end position="1958"/>
    </location>
</feature>
<dbReference type="InterPro" id="IPR001478">
    <property type="entry name" value="PDZ"/>
</dbReference>
<dbReference type="EMBL" id="JALLPJ020000028">
    <property type="protein sequence ID" value="KAL3804783.1"/>
    <property type="molecule type" value="Genomic_DNA"/>
</dbReference>
<accession>A0ABD3QWF9</accession>
<dbReference type="Pfam" id="PF12234">
    <property type="entry name" value="Rav1p_C"/>
    <property type="match status" value="1"/>
</dbReference>
<evidence type="ECO:0000313" key="5">
    <source>
        <dbReference type="EMBL" id="KAL3804783.1"/>
    </source>
</evidence>
<feature type="compositionally biased region" description="Polar residues" evidence="2">
    <location>
        <begin position="2113"/>
        <end position="2124"/>
    </location>
</feature>
<dbReference type="InterPro" id="IPR052208">
    <property type="entry name" value="DmX-like/RAVE_component"/>
</dbReference>
<gene>
    <name evidence="5" type="ORF">ACHAWO_005312</name>
</gene>
<dbReference type="Gene3D" id="3.30.505.10">
    <property type="entry name" value="SH2 domain"/>
    <property type="match status" value="1"/>
</dbReference>
<organism evidence="5 6">
    <name type="scientific">Cyclotella atomus</name>
    <dbReference type="NCBI Taxonomy" id="382360"/>
    <lineage>
        <taxon>Eukaryota</taxon>
        <taxon>Sar</taxon>
        <taxon>Stramenopiles</taxon>
        <taxon>Ochrophyta</taxon>
        <taxon>Bacillariophyta</taxon>
        <taxon>Coscinodiscophyceae</taxon>
        <taxon>Thalassiosirophycidae</taxon>
        <taxon>Stephanodiscales</taxon>
        <taxon>Stephanodiscaceae</taxon>
        <taxon>Cyclotella</taxon>
    </lineage>
</organism>